<dbReference type="EMBL" id="CP152380">
    <property type="protein sequence ID" value="XAF55071.1"/>
    <property type="molecule type" value="Genomic_DNA"/>
</dbReference>
<proteinExistence type="predicted"/>
<evidence type="ECO:0000313" key="1">
    <source>
        <dbReference type="EMBL" id="XAF55071.1"/>
    </source>
</evidence>
<keyword evidence="2" id="KW-1185">Reference proteome</keyword>
<accession>A0ABZ3E6I7</accession>
<gene>
    <name evidence="1" type="ORF">AAGT77_05860</name>
</gene>
<dbReference type="Proteomes" id="UP001445268">
    <property type="component" value="Chromosome"/>
</dbReference>
<evidence type="ECO:0000313" key="2">
    <source>
        <dbReference type="Proteomes" id="UP001445268"/>
    </source>
</evidence>
<reference evidence="1 2" key="1">
    <citation type="submission" date="2024-04" db="EMBL/GenBank/DDBJ databases">
        <title>Marinobacter sp. SBY-1.</title>
        <authorList>
            <person name="Pan C."/>
        </authorList>
    </citation>
    <scope>NUCLEOTIDE SEQUENCE [LARGE SCALE GENOMIC DNA]</scope>
    <source>
        <strain evidence="1 2">SBY-1</strain>
    </source>
</reference>
<protein>
    <submittedName>
        <fullName evidence="1">Uncharacterized protein</fullName>
    </submittedName>
</protein>
<name>A0ABZ3E6I7_9GAMM</name>
<dbReference type="RefSeq" id="WP_342632104.1">
    <property type="nucleotide sequence ID" value="NZ_CP152380.1"/>
</dbReference>
<sequence length="106" mass="12114">MSMQTVTRQEFEEGLREDGICQQPLKRHLVCIIEKDMHRIIGASVQDCEATLDGLLRHYQADALRRITDVLQLMNERGISKKSHRQAMARAARTVIKNLAEVPSDE</sequence>
<organism evidence="1 2">
    <name type="scientific">Marinobacter alkaliphilus</name>
    <dbReference type="NCBI Taxonomy" id="254719"/>
    <lineage>
        <taxon>Bacteria</taxon>
        <taxon>Pseudomonadati</taxon>
        <taxon>Pseudomonadota</taxon>
        <taxon>Gammaproteobacteria</taxon>
        <taxon>Pseudomonadales</taxon>
        <taxon>Marinobacteraceae</taxon>
        <taxon>Marinobacter</taxon>
    </lineage>
</organism>